<proteinExistence type="predicted"/>
<dbReference type="AlphaFoldDB" id="A0AAV5UJB8"/>
<protein>
    <submittedName>
        <fullName evidence="2">Uncharacterized protein</fullName>
    </submittedName>
</protein>
<reference evidence="2" key="1">
    <citation type="submission" date="2023-10" db="EMBL/GenBank/DDBJ databases">
        <title>Genome assembly of Pristionchus species.</title>
        <authorList>
            <person name="Yoshida K."/>
            <person name="Sommer R.J."/>
        </authorList>
    </citation>
    <scope>NUCLEOTIDE SEQUENCE</scope>
    <source>
        <strain evidence="2">RS0144</strain>
    </source>
</reference>
<organism evidence="2 3">
    <name type="scientific">Pristionchus entomophagus</name>
    <dbReference type="NCBI Taxonomy" id="358040"/>
    <lineage>
        <taxon>Eukaryota</taxon>
        <taxon>Metazoa</taxon>
        <taxon>Ecdysozoa</taxon>
        <taxon>Nematoda</taxon>
        <taxon>Chromadorea</taxon>
        <taxon>Rhabditida</taxon>
        <taxon>Rhabditina</taxon>
        <taxon>Diplogasteromorpha</taxon>
        <taxon>Diplogasteroidea</taxon>
        <taxon>Neodiplogasteridae</taxon>
        <taxon>Pristionchus</taxon>
    </lineage>
</organism>
<dbReference type="EMBL" id="BTSX01000006">
    <property type="protein sequence ID" value="GMT06432.1"/>
    <property type="molecule type" value="Genomic_DNA"/>
</dbReference>
<gene>
    <name evidence="2" type="ORF">PENTCL1PPCAC_28606</name>
</gene>
<feature type="region of interest" description="Disordered" evidence="1">
    <location>
        <begin position="26"/>
        <end position="81"/>
    </location>
</feature>
<keyword evidence="3" id="KW-1185">Reference proteome</keyword>
<dbReference type="Proteomes" id="UP001432027">
    <property type="component" value="Unassembled WGS sequence"/>
</dbReference>
<accession>A0AAV5UJB8</accession>
<evidence type="ECO:0000256" key="1">
    <source>
        <dbReference type="SAM" id="MobiDB-lite"/>
    </source>
</evidence>
<name>A0AAV5UJB8_9BILA</name>
<evidence type="ECO:0000313" key="2">
    <source>
        <dbReference type="EMBL" id="GMT06432.1"/>
    </source>
</evidence>
<evidence type="ECO:0000313" key="3">
    <source>
        <dbReference type="Proteomes" id="UP001432027"/>
    </source>
</evidence>
<feature type="compositionally biased region" description="Basic and acidic residues" evidence="1">
    <location>
        <begin position="26"/>
        <end position="60"/>
    </location>
</feature>
<sequence>EGRRPHKNGRIMFFVDAIKGLAGETAEERRAADNQLQRERQAAERRDREARDEHEAEMRSQQEASRIEAGFNTAFSTVKPA</sequence>
<feature type="non-terminal residue" evidence="2">
    <location>
        <position position="1"/>
    </location>
</feature>
<comment type="caution">
    <text evidence="2">The sequence shown here is derived from an EMBL/GenBank/DDBJ whole genome shotgun (WGS) entry which is preliminary data.</text>
</comment>